<evidence type="ECO:0000313" key="1">
    <source>
        <dbReference type="EMBL" id="KAJ8879533.1"/>
    </source>
</evidence>
<accession>A0ABQ9H5V1</accession>
<keyword evidence="2" id="KW-1185">Reference proteome</keyword>
<organism evidence="1 2">
    <name type="scientific">Dryococelus australis</name>
    <dbReference type="NCBI Taxonomy" id="614101"/>
    <lineage>
        <taxon>Eukaryota</taxon>
        <taxon>Metazoa</taxon>
        <taxon>Ecdysozoa</taxon>
        <taxon>Arthropoda</taxon>
        <taxon>Hexapoda</taxon>
        <taxon>Insecta</taxon>
        <taxon>Pterygota</taxon>
        <taxon>Neoptera</taxon>
        <taxon>Polyneoptera</taxon>
        <taxon>Phasmatodea</taxon>
        <taxon>Verophasmatodea</taxon>
        <taxon>Anareolatae</taxon>
        <taxon>Phasmatidae</taxon>
        <taxon>Eurycanthinae</taxon>
        <taxon>Dryococelus</taxon>
    </lineage>
</organism>
<name>A0ABQ9H5V1_9NEOP</name>
<evidence type="ECO:0000313" key="2">
    <source>
        <dbReference type="Proteomes" id="UP001159363"/>
    </source>
</evidence>
<protein>
    <submittedName>
        <fullName evidence="1">Uncharacterized protein</fullName>
    </submittedName>
</protein>
<dbReference type="Proteomes" id="UP001159363">
    <property type="component" value="Chromosome 6"/>
</dbReference>
<gene>
    <name evidence="1" type="ORF">PR048_020141</name>
</gene>
<proteinExistence type="predicted"/>
<reference evidence="1 2" key="1">
    <citation type="submission" date="2023-02" db="EMBL/GenBank/DDBJ databases">
        <title>LHISI_Scaffold_Assembly.</title>
        <authorList>
            <person name="Stuart O.P."/>
            <person name="Cleave R."/>
            <person name="Magrath M.J.L."/>
            <person name="Mikheyev A.S."/>
        </authorList>
    </citation>
    <scope>NUCLEOTIDE SEQUENCE [LARGE SCALE GENOMIC DNA]</scope>
    <source>
        <strain evidence="1">Daus_M_001</strain>
        <tissue evidence="1">Leg muscle</tissue>
    </source>
</reference>
<comment type="caution">
    <text evidence="1">The sequence shown here is derived from an EMBL/GenBank/DDBJ whole genome shotgun (WGS) entry which is preliminary data.</text>
</comment>
<dbReference type="EMBL" id="JARBHB010000007">
    <property type="protein sequence ID" value="KAJ8879533.1"/>
    <property type="molecule type" value="Genomic_DNA"/>
</dbReference>
<sequence>MEWLKISKTFETLWNLPHTVGALNGKNVVLQAPIISGSDFCDKSTFSIVLMALVNGNSNFLFADVGCQGRISEGGVFKSCKLQGMLTNSKLPLQNIPRRSPTLVGSAQAVHNQFLWCSCLAWDTVHTSECVAHELFANSSAHQSVPTLTRDRENQKMCNMFGFGKDTTLIFHIPKMYTVVILISTLHHSNTIDEETGVVCKAEILTFYNATKGGNTVDELKANYSDARKSCKHNYEHLQVKHSMNSVDPVTGANTQKMERVWYDVRHGLPQYSRRTPHFVRYLSEFMFHRQGKIL</sequence>